<dbReference type="PANTHER" id="PTHR48050:SF13">
    <property type="entry name" value="STEROL 3-BETA-GLUCOSYLTRANSFERASE UGT80A2"/>
    <property type="match status" value="1"/>
</dbReference>
<accession>A0ABS5AR31</accession>
<keyword evidence="3" id="KW-1185">Reference proteome</keyword>
<dbReference type="RefSeq" id="WP_086789055.1">
    <property type="nucleotide sequence ID" value="NZ_JAGIOO010000001.1"/>
</dbReference>
<dbReference type="SUPFAM" id="SSF53756">
    <property type="entry name" value="UDP-Glycosyltransferase/glycogen phosphorylase"/>
    <property type="match status" value="1"/>
</dbReference>
<dbReference type="Pfam" id="PF06722">
    <property type="entry name" value="EryCIII-like_C"/>
    <property type="match status" value="1"/>
</dbReference>
<dbReference type="InterPro" id="IPR050426">
    <property type="entry name" value="Glycosyltransferase_28"/>
</dbReference>
<dbReference type="CDD" id="cd03784">
    <property type="entry name" value="GT1_Gtf-like"/>
    <property type="match status" value="1"/>
</dbReference>
<dbReference type="Gene3D" id="3.40.50.2000">
    <property type="entry name" value="Glycogen Phosphorylase B"/>
    <property type="match status" value="2"/>
</dbReference>
<dbReference type="PANTHER" id="PTHR48050">
    <property type="entry name" value="STEROL 3-BETA-GLUCOSYLTRANSFERASE"/>
    <property type="match status" value="1"/>
</dbReference>
<dbReference type="EMBL" id="JAGIOO010000001">
    <property type="protein sequence ID" value="MBP2479039.1"/>
    <property type="molecule type" value="Genomic_DNA"/>
</dbReference>
<organism evidence="2 3">
    <name type="scientific">Crossiella equi</name>
    <dbReference type="NCBI Taxonomy" id="130796"/>
    <lineage>
        <taxon>Bacteria</taxon>
        <taxon>Bacillati</taxon>
        <taxon>Actinomycetota</taxon>
        <taxon>Actinomycetes</taxon>
        <taxon>Pseudonocardiales</taxon>
        <taxon>Pseudonocardiaceae</taxon>
        <taxon>Crossiella</taxon>
    </lineage>
</organism>
<sequence length="404" mass="42214">MHVLATVMGSPSHTRSLAIALAPLLAAGHRVSVACPESLSGHVKAAGNVEVHGVLPDLLAALANGDPEAITKAMAGMGDADGKVAAAPGLGRMLGSPQVLETAHAVRALAERVQPDLVLRDDTEFGSLLAAELLGLPHVSLPGGASNLLDPAVAAEALTAHWNALGKPGALPVEAVYRHGRVDYVPEEFSFAAFETGPVSRYRQPVLTRQGERLPAWVAELPRSRPFVYAALGTALPILRNMPPEFAEQLPLVCAPEKSLPAIVETLSALDCDALVVTGGLQTDGLDPAPHVRLVEHAPQPLVLEVADLFITHGGYNGIREALRAATPMVVLPGMGDQPHDGARVTELGLGVTATEQPTTGMVTSMVTQVLGDYAYTRRARMAQAATLALPELAELPADLARLL</sequence>
<reference evidence="2 3" key="1">
    <citation type="submission" date="2021-03" db="EMBL/GenBank/DDBJ databases">
        <title>Sequencing the genomes of 1000 actinobacteria strains.</title>
        <authorList>
            <person name="Klenk H.-P."/>
        </authorList>
    </citation>
    <scope>NUCLEOTIDE SEQUENCE [LARGE SCALE GENOMIC DNA]</scope>
    <source>
        <strain evidence="2 3">DSM 44580</strain>
    </source>
</reference>
<dbReference type="Proteomes" id="UP001519363">
    <property type="component" value="Unassembled WGS sequence"/>
</dbReference>
<name>A0ABS5AR31_9PSEU</name>
<keyword evidence="2" id="KW-0328">Glycosyltransferase</keyword>
<protein>
    <submittedName>
        <fullName evidence="2">N-glycosyltransferase</fullName>
        <ecNumber evidence="2">2.4.1.-</ecNumber>
    </submittedName>
</protein>
<dbReference type="InterPro" id="IPR002213">
    <property type="entry name" value="UDP_glucos_trans"/>
</dbReference>
<comment type="caution">
    <text evidence="2">The sequence shown here is derived from an EMBL/GenBank/DDBJ whole genome shotgun (WGS) entry which is preliminary data.</text>
</comment>
<proteinExistence type="predicted"/>
<evidence type="ECO:0000313" key="2">
    <source>
        <dbReference type="EMBL" id="MBP2479039.1"/>
    </source>
</evidence>
<dbReference type="InterPro" id="IPR010610">
    <property type="entry name" value="EryCIII-like_C"/>
</dbReference>
<evidence type="ECO:0000313" key="3">
    <source>
        <dbReference type="Proteomes" id="UP001519363"/>
    </source>
</evidence>
<keyword evidence="2" id="KW-0808">Transferase</keyword>
<gene>
    <name evidence="2" type="ORF">JOF53_007911</name>
</gene>
<feature type="domain" description="Erythromycin biosynthesis protein CIII-like C-terminal" evidence="1">
    <location>
        <begin position="265"/>
        <end position="401"/>
    </location>
</feature>
<dbReference type="EC" id="2.4.1.-" evidence="2"/>
<dbReference type="GO" id="GO:0016757">
    <property type="term" value="F:glycosyltransferase activity"/>
    <property type="evidence" value="ECO:0007669"/>
    <property type="project" value="UniProtKB-KW"/>
</dbReference>
<evidence type="ECO:0000259" key="1">
    <source>
        <dbReference type="Pfam" id="PF06722"/>
    </source>
</evidence>